<evidence type="ECO:0000259" key="4">
    <source>
        <dbReference type="PROSITE" id="PS50097"/>
    </source>
</evidence>
<dbReference type="EMBL" id="VJMJ01000178">
    <property type="protein sequence ID" value="KAF0728459.1"/>
    <property type="molecule type" value="Genomic_DNA"/>
</dbReference>
<dbReference type="Gene3D" id="3.30.710.10">
    <property type="entry name" value="Potassium Channel Kv1.1, Chain A"/>
    <property type="match status" value="1"/>
</dbReference>
<dbReference type="Pfam" id="PF07707">
    <property type="entry name" value="BACK"/>
    <property type="match status" value="1"/>
</dbReference>
<dbReference type="SUPFAM" id="SSF54695">
    <property type="entry name" value="POZ domain"/>
    <property type="match status" value="1"/>
</dbReference>
<keyword evidence="2" id="KW-0677">Repeat</keyword>
<protein>
    <recommendedName>
        <fullName evidence="4">BTB domain-containing protein</fullName>
    </recommendedName>
</protein>
<keyword evidence="6" id="KW-1185">Reference proteome</keyword>
<reference evidence="5 6" key="1">
    <citation type="submission" date="2019-07" db="EMBL/GenBank/DDBJ databases">
        <title>Genomics analysis of Aphanomyces spp. identifies a new class of oomycete effector associated with host adaptation.</title>
        <authorList>
            <person name="Gaulin E."/>
        </authorList>
    </citation>
    <scope>NUCLEOTIDE SEQUENCE [LARGE SCALE GENOMIC DNA]</scope>
    <source>
        <strain evidence="5 6">ATCC 201684</strain>
    </source>
</reference>
<dbReference type="InterPro" id="IPR006652">
    <property type="entry name" value="Kelch_1"/>
</dbReference>
<dbReference type="VEuPathDB" id="FungiDB:AeMF1_011918"/>
<evidence type="ECO:0000313" key="6">
    <source>
        <dbReference type="Proteomes" id="UP000481153"/>
    </source>
</evidence>
<dbReference type="SUPFAM" id="SSF117281">
    <property type="entry name" value="Kelch motif"/>
    <property type="match status" value="1"/>
</dbReference>
<dbReference type="InterPro" id="IPR011705">
    <property type="entry name" value="BACK"/>
</dbReference>
<dbReference type="Gene3D" id="2.120.10.80">
    <property type="entry name" value="Kelch-type beta propeller"/>
    <property type="match status" value="2"/>
</dbReference>
<sequence length="574" mass="64340">MEAFVRRQQAGLHEALENKLLTDVTLCVGTEQIHAHRLVLALHSPYFLAMFTNGMKESNKEEVNVDVVDPDTMASIIEYMYSGREILISDTNVWPLLDASDHLQIEELVNACCVKMIVELQVHNCIDIFACADKFQLRPPCAMLRNNALTFVTTFFSIVALTESFRQIPVSQVCTILQSDNLCIDDENQVLAAVVSWVAHESGSRVAHLPRLLACIRQNGFTLSKPCWPRQAWYLSRWLSVPPDHLTNYFQSPPTSPRRRIFPIIFALGGTDGKAILKSSEYFDMVSGTWLPFRPMLTRRAYAGSATFKNCLFVLGGHHHRRRNRAVFLKSMEVYSPDTDEWLEIPSMMHERSYLGVAVLGNYIYALGGYNGVRHFDCVERYNLDTAHWEHAAPMQTPRSGLNVAVAGNRIFAVGGFDGRDHLSSVEVYDPVANSWQFVSPMSVPRNGAALVSLGDDYLYTFGGEIRKDERVCTGEMYNLALDRWQSSAKLPMSLCGHSAIVWQNQFVFCIGGSSAMEPYQSSVLRFDSVTQSWTRVADMTSPRVGMTVASMASTPLQPLPQSAEPCADPSHRS</sequence>
<dbReference type="Gene3D" id="1.25.40.420">
    <property type="match status" value="1"/>
</dbReference>
<dbReference type="Pfam" id="PF24681">
    <property type="entry name" value="Kelch_KLHDC2_KLHL20_DRC7"/>
    <property type="match status" value="1"/>
</dbReference>
<dbReference type="InterPro" id="IPR015915">
    <property type="entry name" value="Kelch-typ_b-propeller"/>
</dbReference>
<dbReference type="SMART" id="SM00225">
    <property type="entry name" value="BTB"/>
    <property type="match status" value="1"/>
</dbReference>
<comment type="caution">
    <text evidence="5">The sequence shown here is derived from an EMBL/GenBank/DDBJ whole genome shotgun (WGS) entry which is preliminary data.</text>
</comment>
<dbReference type="InterPro" id="IPR000210">
    <property type="entry name" value="BTB/POZ_dom"/>
</dbReference>
<organism evidence="5 6">
    <name type="scientific">Aphanomyces euteiches</name>
    <dbReference type="NCBI Taxonomy" id="100861"/>
    <lineage>
        <taxon>Eukaryota</taxon>
        <taxon>Sar</taxon>
        <taxon>Stramenopiles</taxon>
        <taxon>Oomycota</taxon>
        <taxon>Saprolegniomycetes</taxon>
        <taxon>Saprolegniales</taxon>
        <taxon>Verrucalvaceae</taxon>
        <taxon>Aphanomyces</taxon>
    </lineage>
</organism>
<dbReference type="SMART" id="SM00612">
    <property type="entry name" value="Kelch"/>
    <property type="match status" value="6"/>
</dbReference>
<gene>
    <name evidence="5" type="ORF">Ae201684_013821</name>
</gene>
<accession>A0A6G0WMD2</accession>
<dbReference type="InterPro" id="IPR011333">
    <property type="entry name" value="SKP1/BTB/POZ_sf"/>
</dbReference>
<dbReference type="PANTHER" id="PTHR45632:SF3">
    <property type="entry name" value="KELCH-LIKE PROTEIN 32"/>
    <property type="match status" value="1"/>
</dbReference>
<dbReference type="PANTHER" id="PTHR45632">
    <property type="entry name" value="LD33804P"/>
    <property type="match status" value="1"/>
</dbReference>
<keyword evidence="1" id="KW-0880">Kelch repeat</keyword>
<dbReference type="PROSITE" id="PS50097">
    <property type="entry name" value="BTB"/>
    <property type="match status" value="1"/>
</dbReference>
<feature type="domain" description="BTB" evidence="4">
    <location>
        <begin position="22"/>
        <end position="89"/>
    </location>
</feature>
<feature type="region of interest" description="Disordered" evidence="3">
    <location>
        <begin position="555"/>
        <end position="574"/>
    </location>
</feature>
<evidence type="ECO:0000313" key="5">
    <source>
        <dbReference type="EMBL" id="KAF0728459.1"/>
    </source>
</evidence>
<dbReference type="Pfam" id="PF00651">
    <property type="entry name" value="BTB"/>
    <property type="match status" value="1"/>
</dbReference>
<dbReference type="Proteomes" id="UP000481153">
    <property type="component" value="Unassembled WGS sequence"/>
</dbReference>
<evidence type="ECO:0000256" key="1">
    <source>
        <dbReference type="ARBA" id="ARBA00022441"/>
    </source>
</evidence>
<name>A0A6G0WMD2_9STRA</name>
<evidence type="ECO:0000256" key="2">
    <source>
        <dbReference type="ARBA" id="ARBA00022737"/>
    </source>
</evidence>
<dbReference type="AlphaFoldDB" id="A0A6G0WMD2"/>
<dbReference type="Pfam" id="PF01344">
    <property type="entry name" value="Kelch_1"/>
    <property type="match status" value="1"/>
</dbReference>
<evidence type="ECO:0000256" key="3">
    <source>
        <dbReference type="SAM" id="MobiDB-lite"/>
    </source>
</evidence>
<proteinExistence type="predicted"/>
<dbReference type="SMART" id="SM00875">
    <property type="entry name" value="BACK"/>
    <property type="match status" value="1"/>
</dbReference>